<feature type="compositionally biased region" description="Acidic residues" evidence="5">
    <location>
        <begin position="687"/>
        <end position="710"/>
    </location>
</feature>
<evidence type="ECO:0000313" key="7">
    <source>
        <dbReference type="EMBL" id="HJG79745.1"/>
    </source>
</evidence>
<evidence type="ECO:0000256" key="5">
    <source>
        <dbReference type="SAM" id="MobiDB-lite"/>
    </source>
</evidence>
<feature type="compositionally biased region" description="Low complexity" evidence="5">
    <location>
        <begin position="583"/>
        <end position="596"/>
    </location>
</feature>
<proteinExistence type="predicted"/>
<dbReference type="GO" id="GO:0005524">
    <property type="term" value="F:ATP binding"/>
    <property type="evidence" value="ECO:0007669"/>
    <property type="project" value="UniProtKB-KW"/>
</dbReference>
<evidence type="ECO:0000256" key="4">
    <source>
        <dbReference type="ARBA" id="ARBA00022840"/>
    </source>
</evidence>
<dbReference type="InterPro" id="IPR040999">
    <property type="entry name" value="Mak_N_cap"/>
</dbReference>
<feature type="compositionally biased region" description="Low complexity" evidence="5">
    <location>
        <begin position="537"/>
        <end position="547"/>
    </location>
</feature>
<keyword evidence="2" id="KW-0547">Nucleotide-binding</keyword>
<dbReference type="GO" id="GO:0016301">
    <property type="term" value="F:kinase activity"/>
    <property type="evidence" value="ECO:0007669"/>
    <property type="project" value="UniProtKB-KW"/>
</dbReference>
<evidence type="ECO:0000256" key="3">
    <source>
        <dbReference type="ARBA" id="ARBA00022777"/>
    </source>
</evidence>
<feature type="region of interest" description="Disordered" evidence="5">
    <location>
        <begin position="529"/>
        <end position="787"/>
    </location>
</feature>
<feature type="region of interest" description="Disordered" evidence="5">
    <location>
        <begin position="138"/>
        <end position="179"/>
    </location>
</feature>
<evidence type="ECO:0000313" key="8">
    <source>
        <dbReference type="Proteomes" id="UP000784435"/>
    </source>
</evidence>
<sequence>MAISSDLEHLLVRWLPRQRWMPGPGAVAGMDPDVTPQSVVRIAEVADENAGTVQCLLVVLAVRGPSRRSRVCVPLTVRTEEDFSLRPHLIGTVDDLLLGRTFVYDGVADPVFVLALADAIRDARSSVREGFVSQLAGDELPVAPPTTASPASTPVAPPQDDPAAEAAHSTADPSGPGRAGLLERAAQLTVRREEGLAGESRVEIDGPDGSFALTVLREIGAENPPAVRYPLALTARDSQSIHPVVGWSRTRWYDDGELATVVAPFAVLAHALPGSRRAWRSAVQKALEVDSGSVGSFSRQASVLGSTAGRLHLELASEFGTVRSEGDPTKRLVEKWRARVDWALRSAPGALAPYEDRLRAHAQELAELDSIGLLQRIHGELTLDHLTVGTAEGPRVIGFGVGRDEPRPVEIDLVALVRSVDYAAGYAWLQRHADSEEAQTSLRGLATDGLAAQLREDYLGSPEHLWYRRTVNSLLSGYSHARGETAALTDPVLRAALLDRLLVETVTELRNRPAWLILPLAALAEMLGEGQAQDTPAEAGAADAGDASLHVDPDEESDDARIAAGADVMPRGARFDDERQRRAPVAVAAPSAVESSADVDVEPEADAAADEDTQAVAESDAPEAQETETAASETAEAEAAEQGAGAPDLQSQAEDPEDDEAPAETPEFVVAPTHASTDEAAERGEPETESTTDSDPADDTADALADDEADMAVHDVLSADDVHPVDPAPAAEQELQVPPKPAHGPSFGPTDGLAAQGATDAADLDEDGAGADETDGGFQPRSARDSR</sequence>
<protein>
    <recommendedName>
        <fullName evidence="6">Maltokinase N-terminal cap domain-containing protein</fullName>
    </recommendedName>
</protein>
<comment type="caution">
    <text evidence="7">The sequence shown here is derived from an EMBL/GenBank/DDBJ whole genome shotgun (WGS) entry which is preliminary data.</text>
</comment>
<feature type="compositionally biased region" description="Basic and acidic residues" evidence="5">
    <location>
        <begin position="676"/>
        <end position="686"/>
    </location>
</feature>
<feature type="compositionally biased region" description="Acidic residues" evidence="5">
    <location>
        <begin position="597"/>
        <end position="613"/>
    </location>
</feature>
<gene>
    <name evidence="7" type="ORF">K8V08_04960</name>
</gene>
<evidence type="ECO:0000256" key="1">
    <source>
        <dbReference type="ARBA" id="ARBA00022679"/>
    </source>
</evidence>
<dbReference type="Pfam" id="PF18085">
    <property type="entry name" value="Mak_N_cap"/>
    <property type="match status" value="1"/>
</dbReference>
<feature type="domain" description="Maltokinase N-terminal cap" evidence="6">
    <location>
        <begin position="14"/>
        <end position="109"/>
    </location>
</feature>
<evidence type="ECO:0000259" key="6">
    <source>
        <dbReference type="Pfam" id="PF18085"/>
    </source>
</evidence>
<evidence type="ECO:0000256" key="2">
    <source>
        <dbReference type="ARBA" id="ARBA00022741"/>
    </source>
</evidence>
<feature type="compositionally biased region" description="Low complexity" evidence="5">
    <location>
        <begin position="145"/>
        <end position="154"/>
    </location>
</feature>
<accession>A0A921MCU0</accession>
<dbReference type="Proteomes" id="UP000784435">
    <property type="component" value="Unassembled WGS sequence"/>
</dbReference>
<name>A0A921MCU0_9MICO</name>
<organism evidence="7 8">
    <name type="scientific">Brevibacterium senegalense</name>
    <dbReference type="NCBI Taxonomy" id="1033736"/>
    <lineage>
        <taxon>Bacteria</taxon>
        <taxon>Bacillati</taxon>
        <taxon>Actinomycetota</taxon>
        <taxon>Actinomycetes</taxon>
        <taxon>Micrococcales</taxon>
        <taxon>Brevibacteriaceae</taxon>
        <taxon>Brevibacterium</taxon>
    </lineage>
</organism>
<feature type="compositionally biased region" description="Acidic residues" evidence="5">
    <location>
        <begin position="762"/>
        <end position="775"/>
    </location>
</feature>
<dbReference type="EMBL" id="DYUK01000103">
    <property type="protein sequence ID" value="HJG79745.1"/>
    <property type="molecule type" value="Genomic_DNA"/>
</dbReference>
<dbReference type="AlphaFoldDB" id="A0A921MCU0"/>
<reference evidence="7" key="2">
    <citation type="submission" date="2021-09" db="EMBL/GenBank/DDBJ databases">
        <authorList>
            <person name="Gilroy R."/>
        </authorList>
    </citation>
    <scope>NUCLEOTIDE SEQUENCE</scope>
    <source>
        <strain evidence="7">ChiGjej5B5-7349</strain>
    </source>
</reference>
<keyword evidence="3" id="KW-0418">Kinase</keyword>
<keyword evidence="1" id="KW-0808">Transferase</keyword>
<keyword evidence="4" id="KW-0067">ATP-binding</keyword>
<dbReference type="Gene3D" id="3.90.1200.10">
    <property type="match status" value="1"/>
</dbReference>
<reference evidence="7" key="1">
    <citation type="journal article" date="2021" name="PeerJ">
        <title>Extensive microbial diversity within the chicken gut microbiome revealed by metagenomics and culture.</title>
        <authorList>
            <person name="Gilroy R."/>
            <person name="Ravi A."/>
            <person name="Getino M."/>
            <person name="Pursley I."/>
            <person name="Horton D.L."/>
            <person name="Alikhan N.F."/>
            <person name="Baker D."/>
            <person name="Gharbi K."/>
            <person name="Hall N."/>
            <person name="Watson M."/>
            <person name="Adriaenssens E.M."/>
            <person name="Foster-Nyarko E."/>
            <person name="Jarju S."/>
            <person name="Secka A."/>
            <person name="Antonio M."/>
            <person name="Oren A."/>
            <person name="Chaudhuri R.R."/>
            <person name="La Ragione R."/>
            <person name="Hildebrand F."/>
            <person name="Pallen M.J."/>
        </authorList>
    </citation>
    <scope>NUCLEOTIDE SEQUENCE</scope>
    <source>
        <strain evidence="7">ChiGjej5B5-7349</strain>
    </source>
</reference>